<sequence>MRLLWFPLRACHLRYCETGHLRNALPTVWRARPSHAHFFSDAGPSQENLKVVPFRLTAAEAEEAFRKYHEGWLTTPKRLRDLKVERLLLPFWVVRMRLRVYLVTAHLGFHYWTTEYDHYHKRYNRVRKVRWEPRSFDYTNLHTRTLSGTEPVAQVYASYRFRREYVDGVRSPSLWRDAIPFRQYRAPPDVGLDAFQMRPATAVERVRDSIRREEELLAEEFLKKSTGADEVRGVRLEFGLEPFEGRGGGPEAVPIFLSCYVFSADYHGTILRTFVNGATGETGGQKLPDPMRIGLIAGAGATLVALITGAFWSASGIWWWFVFPALVGMLGARYWPILLSTIYETRRRVDEQRENWMGGAAGWDPEADAQRTNQRRQDQGAYKSTNEQSGARTFGSWWEELRRRAEEAAKQGDTAGGQTRQQQRRQQQYQYGERREEGRTRTHASNDPLGLYATLGIKPNATKEEIQAAFRGLAMKHHPDRVTDPAEKNRAKEQFQKLVEAYTVLRDPKKRKVYDTTGRAT</sequence>
<feature type="region of interest" description="Disordered" evidence="1">
    <location>
        <begin position="405"/>
        <end position="451"/>
    </location>
</feature>
<keyword evidence="2" id="KW-0812">Transmembrane</keyword>
<reference evidence="4 5" key="1">
    <citation type="submission" date="2009-08" db="EMBL/GenBank/DDBJ databases">
        <title>The Genome Sequence of Spizellomyces punctatus strain DAOM BR117.</title>
        <authorList>
            <consortium name="The Broad Institute Genome Sequencing Platform"/>
            <person name="Russ C."/>
            <person name="Cuomo C."/>
            <person name="Shea T."/>
            <person name="Young S.K."/>
            <person name="Zeng Q."/>
            <person name="Koehrsen M."/>
            <person name="Haas B."/>
            <person name="Borodovsky M."/>
            <person name="Guigo R."/>
            <person name="Alvarado L."/>
            <person name="Berlin A."/>
            <person name="Bochicchio J."/>
            <person name="Borenstein D."/>
            <person name="Chapman S."/>
            <person name="Chen Z."/>
            <person name="Engels R."/>
            <person name="Freedman E."/>
            <person name="Gellesch M."/>
            <person name="Goldberg J."/>
            <person name="Griggs A."/>
            <person name="Gujja S."/>
            <person name="Heiman D."/>
            <person name="Hepburn T."/>
            <person name="Howarth C."/>
            <person name="Jen D."/>
            <person name="Larson L."/>
            <person name="Lewis B."/>
            <person name="Mehta T."/>
            <person name="Park D."/>
            <person name="Pearson M."/>
            <person name="Roberts A."/>
            <person name="Saif S."/>
            <person name="Shenoy N."/>
            <person name="Sisk P."/>
            <person name="Stolte C."/>
            <person name="Sykes S."/>
            <person name="Thomson T."/>
            <person name="Walk T."/>
            <person name="White J."/>
            <person name="Yandava C."/>
            <person name="Burger G."/>
            <person name="Gray M.W."/>
            <person name="Holland P.W.H."/>
            <person name="King N."/>
            <person name="Lang F.B.F."/>
            <person name="Roger A.J."/>
            <person name="Ruiz-Trillo I."/>
            <person name="Lander E."/>
            <person name="Nusbaum C."/>
        </authorList>
    </citation>
    <scope>NUCLEOTIDE SEQUENCE [LARGE SCALE GENOMIC DNA]</scope>
    <source>
        <strain evidence="4 5">DAOM BR117</strain>
    </source>
</reference>
<gene>
    <name evidence="4" type="ORF">SPPG_00313</name>
</gene>
<dbReference type="InterPro" id="IPR036869">
    <property type="entry name" value="J_dom_sf"/>
</dbReference>
<feature type="compositionally biased region" description="Polar residues" evidence="1">
    <location>
        <begin position="382"/>
        <end position="391"/>
    </location>
</feature>
<dbReference type="Proteomes" id="UP000053201">
    <property type="component" value="Unassembled WGS sequence"/>
</dbReference>
<feature type="domain" description="J" evidence="3">
    <location>
        <begin position="450"/>
        <end position="518"/>
    </location>
</feature>
<dbReference type="PRINTS" id="PR00625">
    <property type="entry name" value="JDOMAIN"/>
</dbReference>
<dbReference type="OrthoDB" id="445556at2759"/>
<keyword evidence="2" id="KW-1133">Transmembrane helix</keyword>
<proteinExistence type="predicted"/>
<dbReference type="AlphaFoldDB" id="A0A0L0HUQ9"/>
<evidence type="ECO:0000256" key="1">
    <source>
        <dbReference type="SAM" id="MobiDB-lite"/>
    </source>
</evidence>
<accession>A0A0L0HUQ9</accession>
<evidence type="ECO:0000259" key="3">
    <source>
        <dbReference type="PROSITE" id="PS50076"/>
    </source>
</evidence>
<dbReference type="Gene3D" id="1.10.287.110">
    <property type="entry name" value="DnaJ domain"/>
    <property type="match status" value="1"/>
</dbReference>
<dbReference type="VEuPathDB" id="FungiDB:SPPG_00313"/>
<dbReference type="InterPro" id="IPR050817">
    <property type="entry name" value="DjlA_DnaK_co-chaperone"/>
</dbReference>
<feature type="transmembrane region" description="Helical" evidence="2">
    <location>
        <begin position="318"/>
        <end position="343"/>
    </location>
</feature>
<dbReference type="CDD" id="cd06257">
    <property type="entry name" value="DnaJ"/>
    <property type="match status" value="1"/>
</dbReference>
<dbReference type="InterPro" id="IPR001623">
    <property type="entry name" value="DnaJ_domain"/>
</dbReference>
<feature type="compositionally biased region" description="Low complexity" evidence="1">
    <location>
        <begin position="417"/>
        <end position="431"/>
    </location>
</feature>
<keyword evidence="5" id="KW-1185">Reference proteome</keyword>
<evidence type="ECO:0000313" key="5">
    <source>
        <dbReference type="Proteomes" id="UP000053201"/>
    </source>
</evidence>
<dbReference type="GeneID" id="27684049"/>
<evidence type="ECO:0000313" key="4">
    <source>
        <dbReference type="EMBL" id="KND04594.1"/>
    </source>
</evidence>
<feature type="transmembrane region" description="Helical" evidence="2">
    <location>
        <begin position="293"/>
        <end position="312"/>
    </location>
</feature>
<dbReference type="eggNOG" id="KOG0712">
    <property type="taxonomic scope" value="Eukaryota"/>
</dbReference>
<dbReference type="EMBL" id="KQ257450">
    <property type="protein sequence ID" value="KND04594.1"/>
    <property type="molecule type" value="Genomic_DNA"/>
</dbReference>
<dbReference type="SMART" id="SM00271">
    <property type="entry name" value="DnaJ"/>
    <property type="match status" value="1"/>
</dbReference>
<name>A0A0L0HUQ9_SPIPD</name>
<organism evidence="4 5">
    <name type="scientific">Spizellomyces punctatus (strain DAOM BR117)</name>
    <dbReference type="NCBI Taxonomy" id="645134"/>
    <lineage>
        <taxon>Eukaryota</taxon>
        <taxon>Fungi</taxon>
        <taxon>Fungi incertae sedis</taxon>
        <taxon>Chytridiomycota</taxon>
        <taxon>Chytridiomycota incertae sedis</taxon>
        <taxon>Chytridiomycetes</taxon>
        <taxon>Spizellomycetales</taxon>
        <taxon>Spizellomycetaceae</taxon>
        <taxon>Spizellomyces</taxon>
    </lineage>
</organism>
<dbReference type="PANTHER" id="PTHR24074">
    <property type="entry name" value="CO-CHAPERONE PROTEIN DJLA"/>
    <property type="match status" value="1"/>
</dbReference>
<keyword evidence="2" id="KW-0472">Membrane</keyword>
<protein>
    <recommendedName>
        <fullName evidence="3">J domain-containing protein</fullName>
    </recommendedName>
</protein>
<evidence type="ECO:0000256" key="2">
    <source>
        <dbReference type="SAM" id="Phobius"/>
    </source>
</evidence>
<dbReference type="InParanoid" id="A0A0L0HUQ9"/>
<dbReference type="PROSITE" id="PS50076">
    <property type="entry name" value="DNAJ_2"/>
    <property type="match status" value="1"/>
</dbReference>
<dbReference type="STRING" id="645134.A0A0L0HUQ9"/>
<dbReference type="Pfam" id="PF00226">
    <property type="entry name" value="DnaJ"/>
    <property type="match status" value="1"/>
</dbReference>
<dbReference type="SUPFAM" id="SSF46565">
    <property type="entry name" value="Chaperone J-domain"/>
    <property type="match status" value="1"/>
</dbReference>
<dbReference type="OMA" id="YSLRKMY"/>
<feature type="region of interest" description="Disordered" evidence="1">
    <location>
        <begin position="358"/>
        <end position="391"/>
    </location>
</feature>
<dbReference type="RefSeq" id="XP_016612633.1">
    <property type="nucleotide sequence ID" value="XM_016748642.1"/>
</dbReference>